<dbReference type="RefSeq" id="WP_344058161.1">
    <property type="nucleotide sequence ID" value="NZ_BAAAOH010000001.1"/>
</dbReference>
<comment type="caution">
    <text evidence="2">The sequence shown here is derived from an EMBL/GenBank/DDBJ whole genome shotgun (WGS) entry which is preliminary data.</text>
</comment>
<sequence length="387" mass="40371">MPDGRRPGLWKTLVAAAQTAFDRVADGLELAAEGLRSLGSERAPVLPKDPRLAGVDPGIAAYVAAQDPEWFSFDLTGDAPEPGWPGGDGALPPWPTAEATAATRAPQTQESPAAGRGSSAASEPPRRRRRPARGKPTAAELPAGRPARPSRISFRRRSRHVSDREASEDGRRGVDAASATPSESNPKPPRAADPKGPRTPTVAGLAESGATADVGSRAAKTGQEHFDDRRTSGAKQDVQAARPDHAGLTPPSPVPSLVPSPDSSPPRIAVASRPVRDSPLAATTPAPQVAATARQHTHEPSWPAQPRPAASVAPSRDRIEQAPRSRTPGPASIAPAVRISRGDLTRPAPWPELPPSTWSAPPMDSGGTLAWEGASPADVLIDEQRST</sequence>
<gene>
    <name evidence="2" type="ORF">GCM10009777_04770</name>
</gene>
<evidence type="ECO:0000256" key="1">
    <source>
        <dbReference type="SAM" id="MobiDB-lite"/>
    </source>
</evidence>
<dbReference type="EMBL" id="BAAAOH010000001">
    <property type="protein sequence ID" value="GAA1974956.1"/>
    <property type="molecule type" value="Genomic_DNA"/>
</dbReference>
<proteinExistence type="predicted"/>
<feature type="region of interest" description="Disordered" evidence="1">
    <location>
        <begin position="74"/>
        <end position="387"/>
    </location>
</feature>
<feature type="compositionally biased region" description="Low complexity" evidence="1">
    <location>
        <begin position="96"/>
        <end position="123"/>
    </location>
</feature>
<name>A0ABN2RU95_9MICO</name>
<evidence type="ECO:0000313" key="3">
    <source>
        <dbReference type="Proteomes" id="UP001500326"/>
    </source>
</evidence>
<feature type="compositionally biased region" description="Low complexity" evidence="1">
    <location>
        <begin position="279"/>
        <end position="293"/>
    </location>
</feature>
<organism evidence="2 3">
    <name type="scientific">Microbacterium pumilum</name>
    <dbReference type="NCBI Taxonomy" id="344165"/>
    <lineage>
        <taxon>Bacteria</taxon>
        <taxon>Bacillati</taxon>
        <taxon>Actinomycetota</taxon>
        <taxon>Actinomycetes</taxon>
        <taxon>Micrococcales</taxon>
        <taxon>Microbacteriaceae</taxon>
        <taxon>Microbacterium</taxon>
    </lineage>
</organism>
<protein>
    <submittedName>
        <fullName evidence="2">Uncharacterized protein</fullName>
    </submittedName>
</protein>
<feature type="compositionally biased region" description="Basic and acidic residues" evidence="1">
    <location>
        <begin position="222"/>
        <end position="231"/>
    </location>
</feature>
<reference evidence="2 3" key="1">
    <citation type="journal article" date="2019" name="Int. J. Syst. Evol. Microbiol.">
        <title>The Global Catalogue of Microorganisms (GCM) 10K type strain sequencing project: providing services to taxonomists for standard genome sequencing and annotation.</title>
        <authorList>
            <consortium name="The Broad Institute Genomics Platform"/>
            <consortium name="The Broad Institute Genome Sequencing Center for Infectious Disease"/>
            <person name="Wu L."/>
            <person name="Ma J."/>
        </authorList>
    </citation>
    <scope>NUCLEOTIDE SEQUENCE [LARGE SCALE GENOMIC DNA]</scope>
    <source>
        <strain evidence="2 3">JCM 14902</strain>
    </source>
</reference>
<dbReference type="Proteomes" id="UP001500326">
    <property type="component" value="Unassembled WGS sequence"/>
</dbReference>
<evidence type="ECO:0000313" key="2">
    <source>
        <dbReference type="EMBL" id="GAA1974956.1"/>
    </source>
</evidence>
<feature type="compositionally biased region" description="Pro residues" evidence="1">
    <location>
        <begin position="250"/>
        <end position="264"/>
    </location>
</feature>
<accession>A0ABN2RU95</accession>
<feature type="compositionally biased region" description="Basic and acidic residues" evidence="1">
    <location>
        <begin position="160"/>
        <end position="174"/>
    </location>
</feature>
<keyword evidence="3" id="KW-1185">Reference proteome</keyword>